<dbReference type="PROSITE" id="PS51325">
    <property type="entry name" value="ALPHA_BOX"/>
    <property type="match status" value="1"/>
</dbReference>
<dbReference type="Pfam" id="PF04769">
    <property type="entry name" value="MATalpha_HMGbox"/>
    <property type="match status" value="1"/>
</dbReference>
<organism evidence="7 8">
    <name type="scientific">Lasiosphaeria hispida</name>
    <dbReference type="NCBI Taxonomy" id="260671"/>
    <lineage>
        <taxon>Eukaryota</taxon>
        <taxon>Fungi</taxon>
        <taxon>Dikarya</taxon>
        <taxon>Ascomycota</taxon>
        <taxon>Pezizomycotina</taxon>
        <taxon>Sordariomycetes</taxon>
        <taxon>Sordariomycetidae</taxon>
        <taxon>Sordariales</taxon>
        <taxon>Lasiosphaeriaceae</taxon>
        <taxon>Lasiosphaeria</taxon>
    </lineage>
</organism>
<reference evidence="7" key="1">
    <citation type="journal article" date="2023" name="Mol. Phylogenet. Evol.">
        <title>Genome-scale phylogeny and comparative genomics of the fungal order Sordariales.</title>
        <authorList>
            <person name="Hensen N."/>
            <person name="Bonometti L."/>
            <person name="Westerberg I."/>
            <person name="Brannstrom I.O."/>
            <person name="Guillou S."/>
            <person name="Cros-Aarteil S."/>
            <person name="Calhoun S."/>
            <person name="Haridas S."/>
            <person name="Kuo A."/>
            <person name="Mondo S."/>
            <person name="Pangilinan J."/>
            <person name="Riley R."/>
            <person name="LaButti K."/>
            <person name="Andreopoulos B."/>
            <person name="Lipzen A."/>
            <person name="Chen C."/>
            <person name="Yan M."/>
            <person name="Daum C."/>
            <person name="Ng V."/>
            <person name="Clum A."/>
            <person name="Steindorff A."/>
            <person name="Ohm R.A."/>
            <person name="Martin F."/>
            <person name="Silar P."/>
            <person name="Natvig D.O."/>
            <person name="Lalanne C."/>
            <person name="Gautier V."/>
            <person name="Ament-Velasquez S.L."/>
            <person name="Kruys A."/>
            <person name="Hutchinson M.I."/>
            <person name="Powell A.J."/>
            <person name="Barry K."/>
            <person name="Miller A.N."/>
            <person name="Grigoriev I.V."/>
            <person name="Debuchy R."/>
            <person name="Gladieux P."/>
            <person name="Hiltunen Thoren M."/>
            <person name="Johannesson H."/>
        </authorList>
    </citation>
    <scope>NUCLEOTIDE SEQUENCE</scope>
    <source>
        <strain evidence="7">CBS 955.72</strain>
    </source>
</reference>
<evidence type="ECO:0000256" key="3">
    <source>
        <dbReference type="ARBA" id="ARBA00023163"/>
    </source>
</evidence>
<evidence type="ECO:0000313" key="7">
    <source>
        <dbReference type="EMBL" id="KAK3364070.1"/>
    </source>
</evidence>
<dbReference type="AlphaFoldDB" id="A0AAJ0HWA3"/>
<evidence type="ECO:0000256" key="5">
    <source>
        <dbReference type="RuleBase" id="RU003516"/>
    </source>
</evidence>
<dbReference type="GO" id="GO:0008301">
    <property type="term" value="F:DNA binding, bending"/>
    <property type="evidence" value="ECO:0007669"/>
    <property type="project" value="InterPro"/>
</dbReference>
<comment type="similarity">
    <text evidence="5">Belongs to the MATALPHA1 family.</text>
</comment>
<evidence type="ECO:0000259" key="6">
    <source>
        <dbReference type="PROSITE" id="PS51325"/>
    </source>
</evidence>
<comment type="caution">
    <text evidence="7">The sequence shown here is derived from an EMBL/GenBank/DDBJ whole genome shotgun (WGS) entry which is preliminary data.</text>
</comment>
<dbReference type="GO" id="GO:0005634">
    <property type="term" value="C:nucleus"/>
    <property type="evidence" value="ECO:0007669"/>
    <property type="project" value="UniProtKB-SubCell"/>
</dbReference>
<dbReference type="InterPro" id="IPR006856">
    <property type="entry name" value="MATalpha_HMGbox"/>
</dbReference>
<keyword evidence="2 5" id="KW-0238">DNA-binding</keyword>
<sequence length="127" mass="14706">MDTIMENFAILDDNSRTTTMAALTGMMKVPTKKVNGYIGYRSYYSPILLTLPQKERSPIITQLWRVDRRHTEWHFLCAVYSKIRPLLAAEGIRLQKWIGFAIKALGLIERHEYMVKMGWTLSRVEGG</sequence>
<evidence type="ECO:0000256" key="1">
    <source>
        <dbReference type="ARBA" id="ARBA00023015"/>
    </source>
</evidence>
<dbReference type="EMBL" id="JAUIQD010000001">
    <property type="protein sequence ID" value="KAK3364070.1"/>
    <property type="molecule type" value="Genomic_DNA"/>
</dbReference>
<proteinExistence type="inferred from homology"/>
<keyword evidence="4 5" id="KW-0539">Nucleus</keyword>
<comment type="subcellular location">
    <subcellularLocation>
        <location evidence="5">Nucleus</location>
    </subcellularLocation>
</comment>
<reference evidence="7" key="2">
    <citation type="submission" date="2023-06" db="EMBL/GenBank/DDBJ databases">
        <authorList>
            <consortium name="Lawrence Berkeley National Laboratory"/>
            <person name="Haridas S."/>
            <person name="Hensen N."/>
            <person name="Bonometti L."/>
            <person name="Westerberg I."/>
            <person name="Brannstrom I.O."/>
            <person name="Guillou S."/>
            <person name="Cros-Aarteil S."/>
            <person name="Calhoun S."/>
            <person name="Kuo A."/>
            <person name="Mondo S."/>
            <person name="Pangilinan J."/>
            <person name="Riley R."/>
            <person name="Labutti K."/>
            <person name="Andreopoulos B."/>
            <person name="Lipzen A."/>
            <person name="Chen C."/>
            <person name="Yanf M."/>
            <person name="Daum C."/>
            <person name="Ng V."/>
            <person name="Clum A."/>
            <person name="Steindorff A."/>
            <person name="Ohm R."/>
            <person name="Martin F."/>
            <person name="Silar P."/>
            <person name="Natvig D."/>
            <person name="Lalanne C."/>
            <person name="Gautier V."/>
            <person name="Ament-Velasquez S.L."/>
            <person name="Kruys A."/>
            <person name="Hutchinson M.I."/>
            <person name="Powell A.J."/>
            <person name="Barry K."/>
            <person name="Miller A.N."/>
            <person name="Grigoriev I.V."/>
            <person name="Debuchy R."/>
            <person name="Gladieux P."/>
            <person name="Thoren M.H."/>
            <person name="Johannesson H."/>
        </authorList>
    </citation>
    <scope>NUCLEOTIDE SEQUENCE</scope>
    <source>
        <strain evidence="7">CBS 955.72</strain>
    </source>
</reference>
<evidence type="ECO:0000313" key="8">
    <source>
        <dbReference type="Proteomes" id="UP001275084"/>
    </source>
</evidence>
<keyword evidence="1 5" id="KW-0805">Transcription regulation</keyword>
<gene>
    <name evidence="7" type="ORF">B0T25DRAFT_470311</name>
</gene>
<dbReference type="Proteomes" id="UP001275084">
    <property type="component" value="Unassembled WGS sequence"/>
</dbReference>
<evidence type="ECO:0000256" key="2">
    <source>
        <dbReference type="ARBA" id="ARBA00023125"/>
    </source>
</evidence>
<dbReference type="GO" id="GO:0045895">
    <property type="term" value="P:positive regulation of mating-type specific transcription, DNA-templated"/>
    <property type="evidence" value="ECO:0007669"/>
    <property type="project" value="InterPro"/>
</dbReference>
<feature type="non-terminal residue" evidence="7">
    <location>
        <position position="127"/>
    </location>
</feature>
<name>A0AAJ0HWA3_9PEZI</name>
<feature type="domain" description="Alpha box" evidence="6">
    <location>
        <begin position="29"/>
        <end position="84"/>
    </location>
</feature>
<keyword evidence="8" id="KW-1185">Reference proteome</keyword>
<protein>
    <submittedName>
        <fullName evidence="7">Mating-type protein ALPHA1/MAT-1/A-1</fullName>
    </submittedName>
</protein>
<keyword evidence="3 5" id="KW-0804">Transcription</keyword>
<accession>A0AAJ0HWA3</accession>
<evidence type="ECO:0000256" key="4">
    <source>
        <dbReference type="ARBA" id="ARBA00023242"/>
    </source>
</evidence>